<feature type="region of interest" description="Disordered" evidence="1">
    <location>
        <begin position="1"/>
        <end position="42"/>
    </location>
</feature>
<keyword evidence="4" id="KW-1185">Reference proteome</keyword>
<dbReference type="PANTHER" id="PTHR33144">
    <property type="entry name" value="OS10G0409366 PROTEIN-RELATED"/>
    <property type="match status" value="1"/>
</dbReference>
<organism evidence="3 4">
    <name type="scientific">Eragrostis curvula</name>
    <name type="common">weeping love grass</name>
    <dbReference type="NCBI Taxonomy" id="38414"/>
    <lineage>
        <taxon>Eukaryota</taxon>
        <taxon>Viridiplantae</taxon>
        <taxon>Streptophyta</taxon>
        <taxon>Embryophyta</taxon>
        <taxon>Tracheophyta</taxon>
        <taxon>Spermatophyta</taxon>
        <taxon>Magnoliopsida</taxon>
        <taxon>Liliopsida</taxon>
        <taxon>Poales</taxon>
        <taxon>Poaceae</taxon>
        <taxon>PACMAD clade</taxon>
        <taxon>Chloridoideae</taxon>
        <taxon>Eragrostideae</taxon>
        <taxon>Eragrostidinae</taxon>
        <taxon>Eragrostis</taxon>
    </lineage>
</organism>
<feature type="region of interest" description="Disordered" evidence="1">
    <location>
        <begin position="226"/>
        <end position="250"/>
    </location>
</feature>
<gene>
    <name evidence="3" type="ORF">EJB05_01248</name>
</gene>
<proteinExistence type="predicted"/>
<feature type="compositionally biased region" description="Acidic residues" evidence="1">
    <location>
        <begin position="13"/>
        <end position="36"/>
    </location>
</feature>
<dbReference type="Gramene" id="TVU49906">
    <property type="protein sequence ID" value="TVU49906"/>
    <property type="gene ID" value="EJB05_01248"/>
</dbReference>
<dbReference type="InterPro" id="IPR004252">
    <property type="entry name" value="Probable_transposase_24"/>
</dbReference>
<dbReference type="AlphaFoldDB" id="A0A5J9WPM3"/>
<dbReference type="Pfam" id="PF03017">
    <property type="entry name" value="Transposase_23"/>
    <property type="match status" value="1"/>
</dbReference>
<reference evidence="3 4" key="1">
    <citation type="journal article" date="2019" name="Sci. Rep.">
        <title>A high-quality genome of Eragrostis curvula grass provides insights into Poaceae evolution and supports new strategies to enhance forage quality.</title>
        <authorList>
            <person name="Carballo J."/>
            <person name="Santos B.A.C.M."/>
            <person name="Zappacosta D."/>
            <person name="Garbus I."/>
            <person name="Selva J.P."/>
            <person name="Gallo C.A."/>
            <person name="Diaz A."/>
            <person name="Albertini E."/>
            <person name="Caccamo M."/>
            <person name="Echenique V."/>
        </authorList>
    </citation>
    <scope>NUCLEOTIDE SEQUENCE [LARGE SCALE GENOMIC DNA]</scope>
    <source>
        <strain evidence="4">cv. Victoria</strain>
        <tissue evidence="3">Leaf</tissue>
    </source>
</reference>
<dbReference type="Pfam" id="PF03004">
    <property type="entry name" value="Transposase_24"/>
    <property type="match status" value="1"/>
</dbReference>
<dbReference type="OrthoDB" id="694700at2759"/>
<dbReference type="Proteomes" id="UP000324897">
    <property type="component" value="Chromosome 6"/>
</dbReference>
<dbReference type="PANTHER" id="PTHR33144:SF51">
    <property type="entry name" value="TRANSPOSASE TNP1_EN_SPM-LIKE DOMAIN-CONTAINING PROTEIN"/>
    <property type="match status" value="1"/>
</dbReference>
<evidence type="ECO:0000313" key="4">
    <source>
        <dbReference type="Proteomes" id="UP000324897"/>
    </source>
</evidence>
<dbReference type="EMBL" id="RWGY01000002">
    <property type="protein sequence ID" value="TVU49906.1"/>
    <property type="molecule type" value="Genomic_DNA"/>
</dbReference>
<feature type="domain" description="Transposase Tnp1/En/Spm-like" evidence="2">
    <location>
        <begin position="506"/>
        <end position="577"/>
    </location>
</feature>
<evidence type="ECO:0000259" key="2">
    <source>
        <dbReference type="Pfam" id="PF03017"/>
    </source>
</evidence>
<dbReference type="InterPro" id="IPR004264">
    <property type="entry name" value="Transposase_23"/>
</dbReference>
<sequence length="605" mass="68989">MLRGSKRLRNLDFDEQEAEPVEGVDEDLAENEEADEQNMQGPPDIDNVLAGLPQQPLDPIKIIWPDGSVRQVVSDFRVSNLSDLKGGKVIVGTDENGVPNERSASILGQYLGKTAESSTFAPLNIPRWDNKLFNPLKVKIIKDVEAKFVFPSETKLLTRDWILWTVNTRWRAYKSKLKKEHFNPEKRSLEQIINGRPKLVNSHQWKGLVGIWCTEKHKKLCAKNSQCAKEQKNPHTTGRKSHARLKKELEDQRKQKVHKIELYEAGHRKKDGTFSNKRVKTIMDTSYDELAKRKEKNNGHLSDKDFAEVFDDVVANGSKPRGYYDDKYWSQVKVSQGVTFVSQLEEELKSQARVEAAENKVHRMTAVMKHCLDKLAKKFPEEDWLNELEAIGNDQVNDIERVGDNSSSHKDYYGDNDIDMGLEESIADMDSPTKNEQRSKVQRCVETDNVYAQSSHMIRKETGIRSRPPADEGYAGADLPRDDLILNKGSRRIRPLDPNRSEVQIEVYLFSLRNKDKAVAKGHLVTTDSKRVIFGNKLGKDFCGVYVEGLENFTRGNIGEEVLPRPYESIRTIRDAIGYVIAWPRTHVKKLKSSVQTNNLHGGRT</sequence>
<name>A0A5J9WPM3_9POAL</name>
<protein>
    <recommendedName>
        <fullName evidence="2">Transposase Tnp1/En/Spm-like domain-containing protein</fullName>
    </recommendedName>
</protein>
<evidence type="ECO:0000313" key="3">
    <source>
        <dbReference type="EMBL" id="TVU49906.1"/>
    </source>
</evidence>
<evidence type="ECO:0000256" key="1">
    <source>
        <dbReference type="SAM" id="MobiDB-lite"/>
    </source>
</evidence>
<comment type="caution">
    <text evidence="3">The sequence shown here is derived from an EMBL/GenBank/DDBJ whole genome shotgun (WGS) entry which is preliminary data.</text>
</comment>
<accession>A0A5J9WPM3</accession>